<proteinExistence type="inferred from homology"/>
<keyword evidence="3" id="KW-0808">Transferase</keyword>
<organism evidence="5 6">
    <name type="scientific">Salipaludibacillus agaradhaerens</name>
    <name type="common">Bacillus agaradhaerens</name>
    <dbReference type="NCBI Taxonomy" id="76935"/>
    <lineage>
        <taxon>Bacteria</taxon>
        <taxon>Bacillati</taxon>
        <taxon>Bacillota</taxon>
        <taxon>Bacilli</taxon>
        <taxon>Bacillales</taxon>
        <taxon>Bacillaceae</taxon>
    </lineage>
</organism>
<dbReference type="GO" id="GO:0016757">
    <property type="term" value="F:glycosyltransferase activity"/>
    <property type="evidence" value="ECO:0007669"/>
    <property type="project" value="UniProtKB-KW"/>
</dbReference>
<evidence type="ECO:0000313" key="6">
    <source>
        <dbReference type="Proteomes" id="UP001057753"/>
    </source>
</evidence>
<reference evidence="5" key="1">
    <citation type="submission" date="2020-06" db="EMBL/GenBank/DDBJ databases">
        <title>Insight into the genomes of haloalkaliphilic bacilli from Kenyan soda lakes.</title>
        <authorList>
            <person name="Mwirichia R."/>
            <person name="Villamizar G.C."/>
            <person name="Poehlein A."/>
            <person name="Mugweru J."/>
            <person name="Kipnyargis A."/>
            <person name="Kiplimo D."/>
            <person name="Orwa P."/>
            <person name="Daniel R."/>
        </authorList>
    </citation>
    <scope>NUCLEOTIDE SEQUENCE</scope>
    <source>
        <strain evidence="5">B1096_S55</strain>
    </source>
</reference>
<dbReference type="Proteomes" id="UP001057753">
    <property type="component" value="Unassembled WGS sequence"/>
</dbReference>
<evidence type="ECO:0000256" key="3">
    <source>
        <dbReference type="ARBA" id="ARBA00022679"/>
    </source>
</evidence>
<dbReference type="PANTHER" id="PTHR22916:SF51">
    <property type="entry name" value="GLYCOSYLTRANSFERASE EPSH-RELATED"/>
    <property type="match status" value="1"/>
</dbReference>
<accession>A0A9Q4B1G7</accession>
<name>A0A9Q4B1G7_SALAG</name>
<dbReference type="PANTHER" id="PTHR22916">
    <property type="entry name" value="GLYCOSYLTRANSFERASE"/>
    <property type="match status" value="1"/>
</dbReference>
<evidence type="ECO:0000256" key="1">
    <source>
        <dbReference type="ARBA" id="ARBA00006739"/>
    </source>
</evidence>
<gene>
    <name evidence="5" type="ORF">HXA33_06930</name>
</gene>
<evidence type="ECO:0000256" key="2">
    <source>
        <dbReference type="ARBA" id="ARBA00022676"/>
    </source>
</evidence>
<dbReference type="AlphaFoldDB" id="A0A9Q4B1G7"/>
<keyword evidence="6" id="KW-1185">Reference proteome</keyword>
<dbReference type="InterPro" id="IPR001173">
    <property type="entry name" value="Glyco_trans_2-like"/>
</dbReference>
<dbReference type="RefSeq" id="WP_257820919.1">
    <property type="nucleotide sequence ID" value="NZ_JABXYM010000001.1"/>
</dbReference>
<comment type="caution">
    <text evidence="5">The sequence shown here is derived from an EMBL/GenBank/DDBJ whole genome shotgun (WGS) entry which is preliminary data.</text>
</comment>
<dbReference type="Gene3D" id="3.90.550.10">
    <property type="entry name" value="Spore Coat Polysaccharide Biosynthesis Protein SpsA, Chain A"/>
    <property type="match status" value="1"/>
</dbReference>
<dbReference type="InterPro" id="IPR029044">
    <property type="entry name" value="Nucleotide-diphossugar_trans"/>
</dbReference>
<dbReference type="CDD" id="cd00761">
    <property type="entry name" value="Glyco_tranf_GTA_type"/>
    <property type="match status" value="1"/>
</dbReference>
<comment type="similarity">
    <text evidence="1">Belongs to the glycosyltransferase 2 family.</text>
</comment>
<sequence length="332" mass="38600">MMNEKCVDISVIVPVFNVADFVLPCLNSIKDQTFKNIEVLIINDGSSDGSDELCEEFARTDDRFKVIHQRNGGLSAARNTGIQHASGLYLAFIDGDDKIDPHMLETLYQLCESSKSDIAVCGMGKEIDGRPVFKQPETHSIKHFNTTEAMRELFKGELYRFAACNKLYKKELFSTVTFPTGRIHEDLQTTYKVIGQAKRLTFTDYIGYIYVQRSDSILNKAYHEDRLDSFRGWDDIIFYMNEKFPELKDIYLSCYAYWTADHIFYILNQVSNRITKRRYLRAIQTHLKKHYRQVMNVESLSIKYKCLLTMLRFNIALVNMNYQVKKALRKAS</sequence>
<dbReference type="SUPFAM" id="SSF53448">
    <property type="entry name" value="Nucleotide-diphospho-sugar transferases"/>
    <property type="match status" value="1"/>
</dbReference>
<dbReference type="Pfam" id="PF00535">
    <property type="entry name" value="Glycos_transf_2"/>
    <property type="match status" value="1"/>
</dbReference>
<feature type="domain" description="Glycosyltransferase 2-like" evidence="4">
    <location>
        <begin position="10"/>
        <end position="174"/>
    </location>
</feature>
<dbReference type="EMBL" id="JABXYM010000001">
    <property type="protein sequence ID" value="MCR6096280.1"/>
    <property type="molecule type" value="Genomic_DNA"/>
</dbReference>
<protein>
    <submittedName>
        <fullName evidence="5">Glycosyltransferase family 2 protein</fullName>
    </submittedName>
</protein>
<keyword evidence="2" id="KW-0328">Glycosyltransferase</keyword>
<evidence type="ECO:0000259" key="4">
    <source>
        <dbReference type="Pfam" id="PF00535"/>
    </source>
</evidence>
<evidence type="ECO:0000313" key="5">
    <source>
        <dbReference type="EMBL" id="MCR6096280.1"/>
    </source>
</evidence>